<protein>
    <submittedName>
        <fullName evidence="2">SDR family oxidoreductase</fullName>
    </submittedName>
</protein>
<feature type="domain" description="Thioester reductase (TE)" evidence="1">
    <location>
        <begin position="8"/>
        <end position="241"/>
    </location>
</feature>
<sequence length="365" mass="41676">MENVYFFTGFPGFISTSIIKNLVKSDYQVGHIYLLVLPQMVEKASQEILYATTKEELPESNFTIIPGDITKQGLGIPEEMQAELEISVTHVFHLAAIYDLAVPENIAQKVNVDGTRNINQWVLSLTKLERYIYFSTAYVSGDRQGVIYENELQMGQGFKNHYERTKYDAEVLVEEVKEKVPVTIIRPGVVRGDSKTGETIKFDGPYFILNVLDRLRYSPLLPYLASGEAEGNFVPIDYVLNGTIYLAHEKVGIGKTYHLTDPEPYKMNEVYKMLMNEYLGKTPKGALPLFLTKGFLSLSPMRKWIRVQKEAMDYFTCVSHYDCTQAQDDLQGSGISCPDFKDSLKSMVMYYDEYKNDRDKQLTII</sequence>
<comment type="caution">
    <text evidence="2">The sequence shown here is derived from an EMBL/GenBank/DDBJ whole genome shotgun (WGS) entry which is preliminary data.</text>
</comment>
<organism evidence="2 3">
    <name type="scientific">Exobacillus caeni</name>
    <dbReference type="NCBI Taxonomy" id="2574798"/>
    <lineage>
        <taxon>Bacteria</taxon>
        <taxon>Bacillati</taxon>
        <taxon>Bacillota</taxon>
        <taxon>Bacilli</taxon>
        <taxon>Bacillales</taxon>
        <taxon>Guptibacillaceae</taxon>
        <taxon>Exobacillus</taxon>
    </lineage>
</organism>
<dbReference type="InterPro" id="IPR026055">
    <property type="entry name" value="FAR"/>
</dbReference>
<dbReference type="Proteomes" id="UP000308230">
    <property type="component" value="Unassembled WGS sequence"/>
</dbReference>
<dbReference type="PANTHER" id="PTHR11011:SF45">
    <property type="entry name" value="FATTY ACYL-COA REDUCTASE CG8306-RELATED"/>
    <property type="match status" value="1"/>
</dbReference>
<evidence type="ECO:0000259" key="1">
    <source>
        <dbReference type="Pfam" id="PF07993"/>
    </source>
</evidence>
<name>A0A5R9F6L6_9BACL</name>
<dbReference type="CDD" id="cd05263">
    <property type="entry name" value="MupV_like_SDR_e"/>
    <property type="match status" value="1"/>
</dbReference>
<dbReference type="PANTHER" id="PTHR11011">
    <property type="entry name" value="MALE STERILITY PROTEIN 2-RELATED"/>
    <property type="match status" value="1"/>
</dbReference>
<dbReference type="SUPFAM" id="SSF51735">
    <property type="entry name" value="NAD(P)-binding Rossmann-fold domains"/>
    <property type="match status" value="1"/>
</dbReference>
<accession>A0A5R9F6L6</accession>
<keyword evidence="3" id="KW-1185">Reference proteome</keyword>
<evidence type="ECO:0000313" key="2">
    <source>
        <dbReference type="EMBL" id="TLS36134.1"/>
    </source>
</evidence>
<dbReference type="GO" id="GO:0080019">
    <property type="term" value="F:alcohol-forming very long-chain fatty acyl-CoA reductase activity"/>
    <property type="evidence" value="ECO:0007669"/>
    <property type="project" value="InterPro"/>
</dbReference>
<reference evidence="2 3" key="1">
    <citation type="submission" date="2019-04" db="EMBL/GenBank/DDBJ databases">
        <title>Bacillus caeni sp. nov., a bacterium isolated from mangrove sediment.</title>
        <authorList>
            <person name="Huang H."/>
            <person name="Mo K."/>
            <person name="Hu Y."/>
        </authorList>
    </citation>
    <scope>NUCLEOTIDE SEQUENCE [LARGE SCALE GENOMIC DNA]</scope>
    <source>
        <strain evidence="2 3">HB172195</strain>
    </source>
</reference>
<evidence type="ECO:0000313" key="3">
    <source>
        <dbReference type="Proteomes" id="UP000308230"/>
    </source>
</evidence>
<dbReference type="InterPro" id="IPR013120">
    <property type="entry name" value="FAR_NAD-bd"/>
</dbReference>
<dbReference type="EMBL" id="SWLG01000013">
    <property type="protein sequence ID" value="TLS36134.1"/>
    <property type="molecule type" value="Genomic_DNA"/>
</dbReference>
<dbReference type="RefSeq" id="WP_138128070.1">
    <property type="nucleotide sequence ID" value="NZ_SWLG01000013.1"/>
</dbReference>
<dbReference type="Pfam" id="PF07993">
    <property type="entry name" value="NAD_binding_4"/>
    <property type="match status" value="1"/>
</dbReference>
<gene>
    <name evidence="2" type="ORF">FCL54_17270</name>
</gene>
<dbReference type="AlphaFoldDB" id="A0A5R9F6L6"/>
<proteinExistence type="predicted"/>
<dbReference type="OrthoDB" id="9807212at2"/>
<dbReference type="Gene3D" id="3.40.50.720">
    <property type="entry name" value="NAD(P)-binding Rossmann-like Domain"/>
    <property type="match status" value="1"/>
</dbReference>
<dbReference type="GO" id="GO:0035336">
    <property type="term" value="P:long-chain fatty-acyl-CoA metabolic process"/>
    <property type="evidence" value="ECO:0007669"/>
    <property type="project" value="TreeGrafter"/>
</dbReference>
<dbReference type="InterPro" id="IPR036291">
    <property type="entry name" value="NAD(P)-bd_dom_sf"/>
</dbReference>